<protein>
    <submittedName>
        <fullName evidence="4">DUF4268 domain-containing protein</fullName>
    </submittedName>
</protein>
<feature type="domain" description="GmrSD restriction endonucleases C-terminal" evidence="2">
    <location>
        <begin position="417"/>
        <end position="556"/>
    </location>
</feature>
<organism evidence="4 5">
    <name type="scientific">Dysosmobacter segnis</name>
    <dbReference type="NCBI Taxonomy" id="2763042"/>
    <lineage>
        <taxon>Bacteria</taxon>
        <taxon>Bacillati</taxon>
        <taxon>Bacillota</taxon>
        <taxon>Clostridia</taxon>
        <taxon>Eubacteriales</taxon>
        <taxon>Oscillospiraceae</taxon>
        <taxon>Dysosmobacter</taxon>
    </lineage>
</organism>
<name>A0A923S6S7_9FIRM</name>
<evidence type="ECO:0000259" key="2">
    <source>
        <dbReference type="Pfam" id="PF07510"/>
    </source>
</evidence>
<feature type="domain" description="DUF4268" evidence="3">
    <location>
        <begin position="710"/>
        <end position="843"/>
    </location>
</feature>
<keyword evidence="5" id="KW-1185">Reference proteome</keyword>
<dbReference type="PANTHER" id="PTHR35149:SF2">
    <property type="entry name" value="DUF262 DOMAIN-CONTAINING PROTEIN"/>
    <property type="match status" value="1"/>
</dbReference>
<dbReference type="RefSeq" id="WP_187014335.1">
    <property type="nucleotide sequence ID" value="NZ_JACOQI010000005.1"/>
</dbReference>
<comment type="caution">
    <text evidence="4">The sequence shown here is derived from an EMBL/GenBank/DDBJ whole genome shotgun (WGS) entry which is preliminary data.</text>
</comment>
<evidence type="ECO:0000313" key="4">
    <source>
        <dbReference type="EMBL" id="MBC5769999.1"/>
    </source>
</evidence>
<dbReference type="EMBL" id="JACOQI010000005">
    <property type="protein sequence ID" value="MBC5769999.1"/>
    <property type="molecule type" value="Genomic_DNA"/>
</dbReference>
<proteinExistence type="predicted"/>
<dbReference type="Pfam" id="PF14088">
    <property type="entry name" value="DUF4268"/>
    <property type="match status" value="1"/>
</dbReference>
<dbReference type="AlphaFoldDB" id="A0A923S6S7"/>
<gene>
    <name evidence="4" type="ORF">H8Z83_06620</name>
</gene>
<evidence type="ECO:0000259" key="1">
    <source>
        <dbReference type="Pfam" id="PF03235"/>
    </source>
</evidence>
<evidence type="ECO:0000259" key="3">
    <source>
        <dbReference type="Pfam" id="PF14088"/>
    </source>
</evidence>
<dbReference type="Pfam" id="PF07510">
    <property type="entry name" value="GmrSD_C"/>
    <property type="match status" value="1"/>
</dbReference>
<accession>A0A923S6S7</accession>
<evidence type="ECO:0000313" key="5">
    <source>
        <dbReference type="Proteomes" id="UP000620327"/>
    </source>
</evidence>
<feature type="domain" description="GmrSD restriction endonucleases N-terminal" evidence="1">
    <location>
        <begin position="11"/>
        <end position="219"/>
    </location>
</feature>
<dbReference type="InterPro" id="IPR025364">
    <property type="entry name" value="DUF4268"/>
</dbReference>
<dbReference type="Proteomes" id="UP000620327">
    <property type="component" value="Unassembled WGS sequence"/>
</dbReference>
<dbReference type="Pfam" id="PF03235">
    <property type="entry name" value="GmrSD_N"/>
    <property type="match status" value="1"/>
</dbReference>
<reference evidence="4" key="1">
    <citation type="submission" date="2020-08" db="EMBL/GenBank/DDBJ databases">
        <title>Genome public.</title>
        <authorList>
            <person name="Liu C."/>
            <person name="Sun Q."/>
        </authorList>
    </citation>
    <scope>NUCLEOTIDE SEQUENCE</scope>
    <source>
        <strain evidence="4">BX15</strain>
    </source>
</reference>
<dbReference type="InterPro" id="IPR004919">
    <property type="entry name" value="GmrSD_N"/>
</dbReference>
<sequence length="847" mass="98366">MNGQGKLLTHYLKNADKLIIPVYQRNYDWREEHCKKLYQDLVRTIQNKKRWHFFGGIVSVSDPMGSSSDYLVIDGQQRITTVSLLLLAMANLIKDGKVVPEDDTLYAQITKKYLVDEINPKNRKVKLKPIKGDQDAYDRLWGDPENFARSSNITQNYLFFYNEIQKQAITIDQLFKAVEKLQIIDITLTPPDDDPQLVFESLNSTGLELNEGDKIRNFVLMGLDIEEQERYYDSYWNPIEKNAGYDKQNNSYDVSPFIRDYLSIKNKKISSMKDIYTDFKAFADKRTGEMEEIMKDLLAYAKRYNKLLVGHQSFPTKLKASIFRLNRFESSVTRPFLMEVLRLQEEGILTVDEVTETCRIVESYLLRRIICDLPSNTLAKVFLTLSSDIRRFDGTYNMFIEKLKYVLTSKKEKAAFPDDEAFAEGLKNKNIYAMPPRYKAYLFERLENGDSSEYKEIYGRLDSGEYTIEHIMPQKLTPVWISELKDDAETIHSDWLHRLANLTLTAYNSKYSNSPFSEKKTMQDGYLQSGIKMNQRVAQKEHWGLAELEERCGYLTQQAIQLWPYAASSYTPPQKQYDEVALDDEINLTGRTLVKYRFRGMEHDTTSWAEMYAAVLKELHNADKSYLNYLADADDSVELSIHVGRTAENYSSCVKIDEDIYVWTGTATQYKINLLRKFFEQYKQDPSDLVFFLDDAKDTGSEDEAERHKIRRKYWEKALPLIQKTTGSFQNANPQKNNAVYGGTNKPGVLISCVANFDSARVEIYIDQGDYDKNRAVYRLLETHRSEIETAYGKALTWVCQEGVRGCRIYDKMTEVSITKEDDWDAMIAFHTQQAKKLLSAMQPFWT</sequence>
<dbReference type="PANTHER" id="PTHR35149">
    <property type="entry name" value="SLL5132 PROTEIN"/>
    <property type="match status" value="1"/>
</dbReference>
<dbReference type="InterPro" id="IPR011089">
    <property type="entry name" value="GmrSD_C"/>
</dbReference>